<evidence type="ECO:0000256" key="7">
    <source>
        <dbReference type="RuleBase" id="RU363032"/>
    </source>
</evidence>
<feature type="transmembrane region" description="Helical" evidence="7">
    <location>
        <begin position="285"/>
        <end position="311"/>
    </location>
</feature>
<feature type="transmembrane region" description="Helical" evidence="7">
    <location>
        <begin position="134"/>
        <end position="161"/>
    </location>
</feature>
<keyword evidence="10" id="KW-1185">Reference proteome</keyword>
<sequence length="317" mass="34610">MLRFLLQRLLALVPVLFTVAVIVFLILRLTPGDPAAVIAGNNATNEDIDRIREQLGLTKPLFTQFMIWLGGVLQGDLGYSFYLGKPVTELIAQRIEPTLSLAAGTMVLAVLVAVPLGTLAAWRMGGWLDRLLSGFAVAGFSVPVFVIGYVLIYLFAIQLQWLPVQGYRRLFGEFSQGIGAWAYQLVLPWLSLATIYVALIARVTRASVSEALTEDYIRTARAKGVSEQVVLLRHALANAAVPIVTVIGIGIALLIGGVVVTETVYAIPGLGSLTVDAVLNRDFPVIQGVVLFFSVLYVLINLLVDLSYLWLDPRIRY</sequence>
<keyword evidence="5 7" id="KW-1133">Transmembrane helix</keyword>
<dbReference type="Proteomes" id="UP000647424">
    <property type="component" value="Unassembled WGS sequence"/>
</dbReference>
<feature type="transmembrane region" description="Helical" evidence="7">
    <location>
        <begin position="240"/>
        <end position="265"/>
    </location>
</feature>
<evidence type="ECO:0000313" key="9">
    <source>
        <dbReference type="EMBL" id="MBD8049567.1"/>
    </source>
</evidence>
<protein>
    <submittedName>
        <fullName evidence="9">ABC transporter permease</fullName>
    </submittedName>
</protein>
<organism evidence="9 10">
    <name type="scientific">Limnohabitans radicicola</name>
    <dbReference type="NCBI Taxonomy" id="2771427"/>
    <lineage>
        <taxon>Bacteria</taxon>
        <taxon>Pseudomonadati</taxon>
        <taxon>Pseudomonadota</taxon>
        <taxon>Betaproteobacteria</taxon>
        <taxon>Burkholderiales</taxon>
        <taxon>Comamonadaceae</taxon>
        <taxon>Limnohabitans</taxon>
    </lineage>
</organism>
<keyword evidence="2 7" id="KW-0813">Transport</keyword>
<comment type="subcellular location">
    <subcellularLocation>
        <location evidence="1 7">Cell membrane</location>
        <topology evidence="1 7">Multi-pass membrane protein</topology>
    </subcellularLocation>
</comment>
<evidence type="ECO:0000256" key="2">
    <source>
        <dbReference type="ARBA" id="ARBA00022448"/>
    </source>
</evidence>
<keyword evidence="4 7" id="KW-0812">Transmembrane</keyword>
<evidence type="ECO:0000256" key="3">
    <source>
        <dbReference type="ARBA" id="ARBA00022475"/>
    </source>
</evidence>
<dbReference type="InterPro" id="IPR045621">
    <property type="entry name" value="BPD_transp_1_N"/>
</dbReference>
<dbReference type="GO" id="GO:0055085">
    <property type="term" value="P:transmembrane transport"/>
    <property type="evidence" value="ECO:0007669"/>
    <property type="project" value="InterPro"/>
</dbReference>
<dbReference type="CDD" id="cd06261">
    <property type="entry name" value="TM_PBP2"/>
    <property type="match status" value="1"/>
</dbReference>
<evidence type="ECO:0000256" key="4">
    <source>
        <dbReference type="ARBA" id="ARBA00022692"/>
    </source>
</evidence>
<dbReference type="PANTHER" id="PTHR43163:SF6">
    <property type="entry name" value="DIPEPTIDE TRANSPORT SYSTEM PERMEASE PROTEIN DPPB-RELATED"/>
    <property type="match status" value="1"/>
</dbReference>
<dbReference type="InterPro" id="IPR000515">
    <property type="entry name" value="MetI-like"/>
</dbReference>
<dbReference type="PANTHER" id="PTHR43163">
    <property type="entry name" value="DIPEPTIDE TRANSPORT SYSTEM PERMEASE PROTEIN DPPB-RELATED"/>
    <property type="match status" value="1"/>
</dbReference>
<evidence type="ECO:0000259" key="8">
    <source>
        <dbReference type="PROSITE" id="PS50928"/>
    </source>
</evidence>
<dbReference type="RefSeq" id="WP_191818026.1">
    <property type="nucleotide sequence ID" value="NZ_JACYFT010000001.1"/>
</dbReference>
<name>A0A927IL56_9BURK</name>
<evidence type="ECO:0000256" key="6">
    <source>
        <dbReference type="ARBA" id="ARBA00023136"/>
    </source>
</evidence>
<dbReference type="Pfam" id="PF00528">
    <property type="entry name" value="BPD_transp_1"/>
    <property type="match status" value="1"/>
</dbReference>
<dbReference type="Gene3D" id="1.10.3720.10">
    <property type="entry name" value="MetI-like"/>
    <property type="match status" value="1"/>
</dbReference>
<comment type="caution">
    <text evidence="9">The sequence shown here is derived from an EMBL/GenBank/DDBJ whole genome shotgun (WGS) entry which is preliminary data.</text>
</comment>
<comment type="similarity">
    <text evidence="7">Belongs to the binding-protein-dependent transport system permease family.</text>
</comment>
<keyword evidence="3" id="KW-1003">Cell membrane</keyword>
<dbReference type="InterPro" id="IPR035906">
    <property type="entry name" value="MetI-like_sf"/>
</dbReference>
<feature type="transmembrane region" description="Helical" evidence="7">
    <location>
        <begin position="6"/>
        <end position="27"/>
    </location>
</feature>
<keyword evidence="6 7" id="KW-0472">Membrane</keyword>
<evidence type="ECO:0000313" key="10">
    <source>
        <dbReference type="Proteomes" id="UP000647424"/>
    </source>
</evidence>
<dbReference type="PROSITE" id="PS50928">
    <property type="entry name" value="ABC_TM1"/>
    <property type="match status" value="1"/>
</dbReference>
<dbReference type="AlphaFoldDB" id="A0A927IL56"/>
<feature type="transmembrane region" description="Helical" evidence="7">
    <location>
        <begin position="181"/>
        <end position="201"/>
    </location>
</feature>
<reference evidence="9" key="1">
    <citation type="submission" date="2020-09" db="EMBL/GenBank/DDBJ databases">
        <title>Genome seq and assembly of Limnohabitants sp.</title>
        <authorList>
            <person name="Chhetri G."/>
        </authorList>
    </citation>
    <scope>NUCLEOTIDE SEQUENCE</scope>
    <source>
        <strain evidence="9">JUR4</strain>
    </source>
</reference>
<evidence type="ECO:0000256" key="1">
    <source>
        <dbReference type="ARBA" id="ARBA00004651"/>
    </source>
</evidence>
<gene>
    <name evidence="9" type="ORF">IC609_03350</name>
</gene>
<proteinExistence type="inferred from homology"/>
<accession>A0A927IL56</accession>
<dbReference type="SUPFAM" id="SSF161098">
    <property type="entry name" value="MetI-like"/>
    <property type="match status" value="1"/>
</dbReference>
<dbReference type="EMBL" id="JACYFT010000001">
    <property type="protein sequence ID" value="MBD8049567.1"/>
    <property type="molecule type" value="Genomic_DNA"/>
</dbReference>
<dbReference type="GO" id="GO:0005886">
    <property type="term" value="C:plasma membrane"/>
    <property type="evidence" value="ECO:0007669"/>
    <property type="project" value="UniProtKB-SubCell"/>
</dbReference>
<evidence type="ECO:0000256" key="5">
    <source>
        <dbReference type="ARBA" id="ARBA00022989"/>
    </source>
</evidence>
<feature type="domain" description="ABC transmembrane type-1" evidence="8">
    <location>
        <begin position="95"/>
        <end position="308"/>
    </location>
</feature>
<feature type="transmembrane region" description="Helical" evidence="7">
    <location>
        <begin position="102"/>
        <end position="122"/>
    </location>
</feature>
<dbReference type="Pfam" id="PF19300">
    <property type="entry name" value="BPD_transp_1_N"/>
    <property type="match status" value="1"/>
</dbReference>